<comment type="caution">
    <text evidence="1">The sequence shown here is derived from an EMBL/GenBank/DDBJ whole genome shotgun (WGS) entry which is preliminary data.</text>
</comment>
<sequence length="100" mass="11018">MMMITRYVHMSIYNDNRSSQLWLIRVNVSPVIATYPTVRIVTLSDVATSAAHIRPLVAAKYINTALADSHLCREMSRSLLWTLAIAANSSASGGNRVPKS</sequence>
<proteinExistence type="predicted"/>
<evidence type="ECO:0000313" key="1">
    <source>
        <dbReference type="EMBL" id="GBO12486.1"/>
    </source>
</evidence>
<evidence type="ECO:0000313" key="2">
    <source>
        <dbReference type="Proteomes" id="UP000499080"/>
    </source>
</evidence>
<dbReference type="AlphaFoldDB" id="A0A4Y2ULG2"/>
<dbReference type="EMBL" id="BGPR01037012">
    <property type="protein sequence ID" value="GBO12486.1"/>
    <property type="molecule type" value="Genomic_DNA"/>
</dbReference>
<accession>A0A4Y2ULG2</accession>
<reference evidence="1 2" key="1">
    <citation type="journal article" date="2019" name="Sci. Rep.">
        <title>Orb-weaving spider Araneus ventricosus genome elucidates the spidroin gene catalogue.</title>
        <authorList>
            <person name="Kono N."/>
            <person name="Nakamura H."/>
            <person name="Ohtoshi R."/>
            <person name="Moran D.A.P."/>
            <person name="Shinohara A."/>
            <person name="Yoshida Y."/>
            <person name="Fujiwara M."/>
            <person name="Mori M."/>
            <person name="Tomita M."/>
            <person name="Arakawa K."/>
        </authorList>
    </citation>
    <scope>NUCLEOTIDE SEQUENCE [LARGE SCALE GENOMIC DNA]</scope>
</reference>
<organism evidence="1 2">
    <name type="scientific">Araneus ventricosus</name>
    <name type="common">Orbweaver spider</name>
    <name type="synonym">Epeira ventricosa</name>
    <dbReference type="NCBI Taxonomy" id="182803"/>
    <lineage>
        <taxon>Eukaryota</taxon>
        <taxon>Metazoa</taxon>
        <taxon>Ecdysozoa</taxon>
        <taxon>Arthropoda</taxon>
        <taxon>Chelicerata</taxon>
        <taxon>Arachnida</taxon>
        <taxon>Araneae</taxon>
        <taxon>Araneomorphae</taxon>
        <taxon>Entelegynae</taxon>
        <taxon>Araneoidea</taxon>
        <taxon>Araneidae</taxon>
        <taxon>Araneus</taxon>
    </lineage>
</organism>
<dbReference type="Proteomes" id="UP000499080">
    <property type="component" value="Unassembled WGS sequence"/>
</dbReference>
<protein>
    <submittedName>
        <fullName evidence="1">Uncharacterized protein</fullName>
    </submittedName>
</protein>
<name>A0A4Y2ULG2_ARAVE</name>
<gene>
    <name evidence="1" type="ORF">AVEN_218635_1</name>
</gene>
<keyword evidence="2" id="KW-1185">Reference proteome</keyword>